<reference evidence="1 2" key="2">
    <citation type="journal article" date="2022" name="Mol. Ecol. Resour.">
        <title>The genomes of chicory, endive, great burdock and yacon provide insights into Asteraceae paleo-polyploidization history and plant inulin production.</title>
        <authorList>
            <person name="Fan W."/>
            <person name="Wang S."/>
            <person name="Wang H."/>
            <person name="Wang A."/>
            <person name="Jiang F."/>
            <person name="Liu H."/>
            <person name="Zhao H."/>
            <person name="Xu D."/>
            <person name="Zhang Y."/>
        </authorList>
    </citation>
    <scope>NUCLEOTIDE SEQUENCE [LARGE SCALE GENOMIC DNA]</scope>
    <source>
        <strain evidence="2">cv. Yunnan</strain>
        <tissue evidence="1">Leaves</tissue>
    </source>
</reference>
<gene>
    <name evidence="1" type="ORF">L1987_48580</name>
</gene>
<proteinExistence type="predicted"/>
<sequence>MYVRQPPGFVDPSHPNKVFKLDKALYGLHQALRAWYETLSGYLLSNNFRRGAIDQTLFINDEGGEILLVQNYVDDIIFGSTKKKLCKDFEILMHSKFEMSSMGELNFFLGLHVKQVPNGIFISQSKYVKRILERFKLADCSAARTPMQVHHQLTPDKDGKDTDQHQYHAMIGSLMYLTASRPDIMFAVCLSEAEYIAASSCYTQVIWIQNQMLDYGMTFMATPIHIDNMSAMSITNNPVQHSKTKHIDIRYHFIRDQAEKKRNILTKVHTNEQYADLFTKAFDEARFRYLVESIGMMNFD</sequence>
<protein>
    <submittedName>
        <fullName evidence="1">Uncharacterized protein</fullName>
    </submittedName>
</protein>
<organism evidence="1 2">
    <name type="scientific">Smallanthus sonchifolius</name>
    <dbReference type="NCBI Taxonomy" id="185202"/>
    <lineage>
        <taxon>Eukaryota</taxon>
        <taxon>Viridiplantae</taxon>
        <taxon>Streptophyta</taxon>
        <taxon>Embryophyta</taxon>
        <taxon>Tracheophyta</taxon>
        <taxon>Spermatophyta</taxon>
        <taxon>Magnoliopsida</taxon>
        <taxon>eudicotyledons</taxon>
        <taxon>Gunneridae</taxon>
        <taxon>Pentapetalae</taxon>
        <taxon>asterids</taxon>
        <taxon>campanulids</taxon>
        <taxon>Asterales</taxon>
        <taxon>Asteraceae</taxon>
        <taxon>Asteroideae</taxon>
        <taxon>Heliantheae alliance</taxon>
        <taxon>Millerieae</taxon>
        <taxon>Smallanthus</taxon>
    </lineage>
</organism>
<evidence type="ECO:0000313" key="2">
    <source>
        <dbReference type="Proteomes" id="UP001056120"/>
    </source>
</evidence>
<dbReference type="Proteomes" id="UP001056120">
    <property type="component" value="Linkage Group LG16"/>
</dbReference>
<keyword evidence="2" id="KW-1185">Reference proteome</keyword>
<comment type="caution">
    <text evidence="1">The sequence shown here is derived from an EMBL/GenBank/DDBJ whole genome shotgun (WGS) entry which is preliminary data.</text>
</comment>
<dbReference type="EMBL" id="CM042033">
    <property type="protein sequence ID" value="KAI3774037.1"/>
    <property type="molecule type" value="Genomic_DNA"/>
</dbReference>
<accession>A0ACB9FSE5</accession>
<evidence type="ECO:0000313" key="1">
    <source>
        <dbReference type="EMBL" id="KAI3774037.1"/>
    </source>
</evidence>
<name>A0ACB9FSE5_9ASTR</name>
<reference evidence="2" key="1">
    <citation type="journal article" date="2022" name="Mol. Ecol. Resour.">
        <title>The genomes of chicory, endive, great burdock and yacon provide insights into Asteraceae palaeo-polyploidization history and plant inulin production.</title>
        <authorList>
            <person name="Fan W."/>
            <person name="Wang S."/>
            <person name="Wang H."/>
            <person name="Wang A."/>
            <person name="Jiang F."/>
            <person name="Liu H."/>
            <person name="Zhao H."/>
            <person name="Xu D."/>
            <person name="Zhang Y."/>
        </authorList>
    </citation>
    <scope>NUCLEOTIDE SEQUENCE [LARGE SCALE GENOMIC DNA]</scope>
    <source>
        <strain evidence="2">cv. Yunnan</strain>
    </source>
</reference>